<keyword evidence="3" id="KW-1185">Reference proteome</keyword>
<sequence>MSTILEVGRLADEASATVAGRMDPTTLAHYPTVPQNTNNILLTHLVHLEVVEAEVTKPAAYESPFSRRRGPAPPRPLLRHATTTSQAEDKYTLPIVVAEFVDGRRTPMNKYLELRLREYVAHDNDVLYKSWFEDNAWMDVGDIEDAQFYVGGERAVDDAPGRDDHEDGEKDAGEERDYGMLVKDLIAWAEKTGRFTPYESE</sequence>
<reference evidence="2 3" key="1">
    <citation type="journal article" date="2016" name="Genome Biol. Evol.">
        <title>Divergent and convergent evolution of fungal pathogenicity.</title>
        <authorList>
            <person name="Shang Y."/>
            <person name="Xiao G."/>
            <person name="Zheng P."/>
            <person name="Cen K."/>
            <person name="Zhan S."/>
            <person name="Wang C."/>
        </authorList>
    </citation>
    <scope>NUCLEOTIDE SEQUENCE [LARGE SCALE GENOMIC DNA]</scope>
    <source>
        <strain evidence="2 3">RCEF 264</strain>
    </source>
</reference>
<dbReference type="EMBL" id="AZHD01000002">
    <property type="protein sequence ID" value="OAA67008.1"/>
    <property type="molecule type" value="Genomic_DNA"/>
</dbReference>
<evidence type="ECO:0000313" key="2">
    <source>
        <dbReference type="EMBL" id="OAA67008.1"/>
    </source>
</evidence>
<gene>
    <name evidence="2" type="ORF">SPI_01584</name>
</gene>
<dbReference type="AlphaFoldDB" id="A0A167Z2U0"/>
<organism evidence="2 3">
    <name type="scientific">Niveomyces insectorum RCEF 264</name>
    <dbReference type="NCBI Taxonomy" id="1081102"/>
    <lineage>
        <taxon>Eukaryota</taxon>
        <taxon>Fungi</taxon>
        <taxon>Dikarya</taxon>
        <taxon>Ascomycota</taxon>
        <taxon>Pezizomycotina</taxon>
        <taxon>Sordariomycetes</taxon>
        <taxon>Hypocreomycetidae</taxon>
        <taxon>Hypocreales</taxon>
        <taxon>Cordycipitaceae</taxon>
        <taxon>Niveomyces</taxon>
    </lineage>
</organism>
<evidence type="ECO:0000313" key="3">
    <source>
        <dbReference type="Proteomes" id="UP000076874"/>
    </source>
</evidence>
<comment type="caution">
    <text evidence="2">The sequence shown here is derived from an EMBL/GenBank/DDBJ whole genome shotgun (WGS) entry which is preliminary data.</text>
</comment>
<accession>A0A167Z2U0</accession>
<feature type="region of interest" description="Disordered" evidence="1">
    <location>
        <begin position="154"/>
        <end position="177"/>
    </location>
</feature>
<evidence type="ECO:0000256" key="1">
    <source>
        <dbReference type="SAM" id="MobiDB-lite"/>
    </source>
</evidence>
<dbReference type="Proteomes" id="UP000076874">
    <property type="component" value="Unassembled WGS sequence"/>
</dbReference>
<name>A0A167Z2U0_9HYPO</name>
<proteinExistence type="predicted"/>
<protein>
    <submittedName>
        <fullName evidence="2">Uncharacterized protein</fullName>
    </submittedName>
</protein>